<evidence type="ECO:0000256" key="6">
    <source>
        <dbReference type="ARBA" id="ARBA00022840"/>
    </source>
</evidence>
<dbReference type="PANTHER" id="PTHR43523:SF2">
    <property type="entry name" value="GLUCOSE-1-PHOSPHATE ADENYLYLTRANSFERASE"/>
    <property type="match status" value="1"/>
</dbReference>
<evidence type="ECO:0000256" key="5">
    <source>
        <dbReference type="ARBA" id="ARBA00022741"/>
    </source>
</evidence>
<evidence type="ECO:0000259" key="11">
    <source>
        <dbReference type="Pfam" id="PF24894"/>
    </source>
</evidence>
<feature type="domain" description="Glucose-1-phosphate adenylyltransferase/Bifunctional protein GlmU-like C-terminal hexapeptide" evidence="11">
    <location>
        <begin position="304"/>
        <end position="405"/>
    </location>
</feature>
<feature type="binding site" evidence="9">
    <location>
        <position position="206"/>
    </location>
    <ligand>
        <name>alpha-D-glucose 1-phosphate</name>
        <dbReference type="ChEBI" id="CHEBI:58601"/>
    </ligand>
</feature>
<dbReference type="EC" id="2.7.7.27" evidence="9"/>
<keyword evidence="3 9" id="KW-0808">Transferase</keyword>
<accession>A0A0S6YY66</accession>
<evidence type="ECO:0000256" key="9">
    <source>
        <dbReference type="HAMAP-Rule" id="MF_00624"/>
    </source>
</evidence>
<feature type="binding site" evidence="9">
    <location>
        <begin position="188"/>
        <end position="189"/>
    </location>
    <ligand>
        <name>alpha-D-glucose 1-phosphate</name>
        <dbReference type="ChEBI" id="CHEBI:58601"/>
    </ligand>
</feature>
<name>A0A0S6YY66_9GAMM</name>
<dbReference type="InterPro" id="IPR005835">
    <property type="entry name" value="NTP_transferase_dom"/>
</dbReference>
<keyword evidence="5 9" id="KW-0547">Nucleotide-binding</keyword>
<dbReference type="Gene3D" id="3.90.550.10">
    <property type="entry name" value="Spore Coat Polysaccharide Biosynthesis Protein SpsA, Chain A"/>
    <property type="match status" value="1"/>
</dbReference>
<evidence type="ECO:0000256" key="7">
    <source>
        <dbReference type="ARBA" id="ARBA00023056"/>
    </source>
</evidence>
<feature type="binding site" evidence="9">
    <location>
        <position position="108"/>
    </location>
    <ligand>
        <name>alpha-D-glucose 1-phosphate</name>
        <dbReference type="ChEBI" id="CHEBI:58601"/>
    </ligand>
</feature>
<dbReference type="Pfam" id="PF24894">
    <property type="entry name" value="Hexapep_GlmU"/>
    <property type="match status" value="1"/>
</dbReference>
<dbReference type="PANTHER" id="PTHR43523">
    <property type="entry name" value="GLUCOSE-1-PHOSPHATE ADENYLYLTRANSFERASE-RELATED"/>
    <property type="match status" value="1"/>
</dbReference>
<evidence type="ECO:0000256" key="8">
    <source>
        <dbReference type="ARBA" id="ARBA00023277"/>
    </source>
</evidence>
<dbReference type="InterPro" id="IPR056818">
    <property type="entry name" value="GlmU/GlgC-like_hexapep"/>
</dbReference>
<dbReference type="SUPFAM" id="SSF51161">
    <property type="entry name" value="Trimeric LpxA-like enzymes"/>
    <property type="match status" value="1"/>
</dbReference>
<dbReference type="NCBIfam" id="NF002023">
    <property type="entry name" value="PRK00844.1"/>
    <property type="match status" value="1"/>
</dbReference>
<comment type="similarity">
    <text evidence="1 9">Belongs to the bacterial/plant glucose-1-phosphate adenylyltransferase family.</text>
</comment>
<proteinExistence type="inferred from homology"/>
<evidence type="ECO:0000313" key="12">
    <source>
        <dbReference type="EMBL" id="GAN44093.1"/>
    </source>
</evidence>
<keyword evidence="6 9" id="KW-0067">ATP-binding</keyword>
<evidence type="ECO:0000259" key="10">
    <source>
        <dbReference type="Pfam" id="PF00483"/>
    </source>
</evidence>
<dbReference type="InterPro" id="IPR011831">
    <property type="entry name" value="ADP-Glc_PPase"/>
</dbReference>
<dbReference type="UniPathway" id="UPA00164"/>
<feature type="binding site" evidence="9">
    <location>
        <position position="173"/>
    </location>
    <ligand>
        <name>alpha-D-glucose 1-phosphate</name>
        <dbReference type="ChEBI" id="CHEBI:58601"/>
    </ligand>
</feature>
<dbReference type="HOGENOM" id="CLU_029499_14_1_6"/>
<dbReference type="Pfam" id="PF00483">
    <property type="entry name" value="NTP_transferase"/>
    <property type="match status" value="1"/>
</dbReference>
<dbReference type="AlphaFoldDB" id="A0A0S6YY66"/>
<dbReference type="InterPro" id="IPR011004">
    <property type="entry name" value="Trimer_LpxA-like_sf"/>
</dbReference>
<dbReference type="InterPro" id="IPR029044">
    <property type="entry name" value="Nucleotide-diphossugar_trans"/>
</dbReference>
<feature type="domain" description="Nucleotidyl transferase" evidence="10">
    <location>
        <begin position="17"/>
        <end position="281"/>
    </location>
</feature>
<dbReference type="NCBIfam" id="NF001947">
    <property type="entry name" value="PRK00725.1"/>
    <property type="match status" value="1"/>
</dbReference>
<evidence type="ECO:0000256" key="2">
    <source>
        <dbReference type="ARBA" id="ARBA00022600"/>
    </source>
</evidence>
<dbReference type="HAMAP" id="MF_00624">
    <property type="entry name" value="GlgC"/>
    <property type="match status" value="1"/>
</dbReference>
<organism evidence="12">
    <name type="scientific">Mizugakiibacter sediminis</name>
    <dbReference type="NCBI Taxonomy" id="1475481"/>
    <lineage>
        <taxon>Bacteria</taxon>
        <taxon>Pseudomonadati</taxon>
        <taxon>Pseudomonadota</taxon>
        <taxon>Gammaproteobacteria</taxon>
        <taxon>Lysobacterales</taxon>
        <taxon>Rhodanobacteraceae</taxon>
        <taxon>Mizugakiibacter</taxon>
    </lineage>
</organism>
<dbReference type="CDD" id="cd02508">
    <property type="entry name" value="ADP_Glucose_PP"/>
    <property type="match status" value="1"/>
</dbReference>
<dbReference type="InterPro" id="IPR005836">
    <property type="entry name" value="ADP_Glu_pyroP_CS"/>
</dbReference>
<dbReference type="NCBIfam" id="TIGR02091">
    <property type="entry name" value="glgC"/>
    <property type="match status" value="1"/>
</dbReference>
<dbReference type="SUPFAM" id="SSF53448">
    <property type="entry name" value="Nucleotide-diphospho-sugar transferases"/>
    <property type="match status" value="1"/>
</dbReference>
<evidence type="ECO:0000256" key="3">
    <source>
        <dbReference type="ARBA" id="ARBA00022679"/>
    </source>
</evidence>
<dbReference type="GO" id="GO:0005524">
    <property type="term" value="F:ATP binding"/>
    <property type="evidence" value="ECO:0007669"/>
    <property type="project" value="UniProtKB-KW"/>
</dbReference>
<keyword evidence="7 9" id="KW-0320">Glycogen biosynthesis</keyword>
<evidence type="ECO:0000256" key="4">
    <source>
        <dbReference type="ARBA" id="ARBA00022695"/>
    </source>
</evidence>
<dbReference type="PROSITE" id="PS00809">
    <property type="entry name" value="ADP_GLC_PYROPHOSPH_2"/>
    <property type="match status" value="1"/>
</dbReference>
<dbReference type="InterPro" id="IPR023049">
    <property type="entry name" value="GlgC_bac"/>
</dbReference>
<dbReference type="GO" id="GO:0008878">
    <property type="term" value="F:glucose-1-phosphate adenylyltransferase activity"/>
    <property type="evidence" value="ECO:0007669"/>
    <property type="project" value="UniProtKB-UniRule"/>
</dbReference>
<feature type="site" description="Could play a key role in the communication between the regulatory and the substrate sites" evidence="9">
    <location>
        <position position="107"/>
    </location>
</feature>
<evidence type="ECO:0000256" key="1">
    <source>
        <dbReference type="ARBA" id="ARBA00010443"/>
    </source>
</evidence>
<comment type="pathway">
    <text evidence="9">Glycan biosynthesis; glycogen biosynthesis.</text>
</comment>
<dbReference type="CDD" id="cd04651">
    <property type="entry name" value="LbH_G1P_AT_C"/>
    <property type="match status" value="1"/>
</dbReference>
<dbReference type="GO" id="GO:0005978">
    <property type="term" value="P:glycogen biosynthetic process"/>
    <property type="evidence" value="ECO:0007669"/>
    <property type="project" value="UniProtKB-UniRule"/>
</dbReference>
<sequence length="418" mass="45813">MPPSQRFVSLITRDTLALVLAGGKGTRLGALTGNRVKPAVPFGGRFRIVDFALSNCINSGIRRIGVLTQYKAHSLIQHIQQGWNWFRAEFGEYVELLPAQQRVGEAWYAGTADAVRQNADIIRGHDPRFVLVLGGDHVYKMDYGTLLGFHVSRGADITVGCIPVPLEQAHAFGVMQVDADGRVREFAEKPSQPTPMPGAPDLALASMGIYVFNAAYLLRRLAEDAEDPDSSHDFGHDILPRALHDSAVYGYPFLDNASGRPAYWRDVGDVDSYWRANMELLDVVPELNLYDRDWPIWTWQEQTPPAKFVLDEPGRRGMAVSSMVAGGCVISGATVRHSMLFSSVMVDEDSLVEDSILLPGVRIGKHCRVRRAILDTHCVLPDHATIGYDAADQARYDVSAGGVTVATPDMLAGNDRGG</sequence>
<comment type="subunit">
    <text evidence="9">Homotetramer.</text>
</comment>
<dbReference type="Gene3D" id="2.160.10.10">
    <property type="entry name" value="Hexapeptide repeat proteins"/>
    <property type="match status" value="1"/>
</dbReference>
<gene>
    <name evidence="9" type="primary">glgC</name>
    <name evidence="12" type="ORF">MBSD_0613</name>
</gene>
<dbReference type="EMBL" id="DF952378">
    <property type="protein sequence ID" value="GAN44093.1"/>
    <property type="molecule type" value="Genomic_DNA"/>
</dbReference>
<reference evidence="12" key="1">
    <citation type="submission" date="2015-03" db="EMBL/GenBank/DDBJ databases">
        <title>Draft genome sequence of Mizugakiibacter sediminis skMP5.</title>
        <authorList>
            <person name="Watanabe T."/>
            <person name="Kojima H."/>
            <person name="Fukui M."/>
        </authorList>
    </citation>
    <scope>NUCLEOTIDE SEQUENCE</scope>
    <source>
        <strain evidence="12">SkMP5</strain>
    </source>
</reference>
<comment type="catalytic activity">
    <reaction evidence="9">
        <text>alpha-D-glucose 1-phosphate + ATP + H(+) = ADP-alpha-D-glucose + diphosphate</text>
        <dbReference type="Rhea" id="RHEA:12120"/>
        <dbReference type="ChEBI" id="CHEBI:15378"/>
        <dbReference type="ChEBI" id="CHEBI:30616"/>
        <dbReference type="ChEBI" id="CHEBI:33019"/>
        <dbReference type="ChEBI" id="CHEBI:57498"/>
        <dbReference type="ChEBI" id="CHEBI:58601"/>
        <dbReference type="EC" id="2.7.7.27"/>
    </reaction>
</comment>
<keyword evidence="4 9" id="KW-0548">Nucleotidyltransferase</keyword>
<protein>
    <recommendedName>
        <fullName evidence="9">Glucose-1-phosphate adenylyltransferase</fullName>
        <ecNumber evidence="9">2.7.7.27</ecNumber>
    </recommendedName>
    <alternativeName>
        <fullName evidence="9">ADP-glucose pyrophosphorylase</fullName>
        <shortName evidence="9">ADPGlc PPase</shortName>
    </alternativeName>
    <alternativeName>
        <fullName evidence="9">ADP-glucose synthase</fullName>
    </alternativeName>
</protein>
<comment type="function">
    <text evidence="9">Involved in the biosynthesis of ADP-glucose, a building block required for the elongation reactions to produce glycogen. Catalyzes the reaction between ATP and alpha-D-glucose 1-phosphate (G1P) to produce pyrophosphate and ADP-Glc.</text>
</comment>
<feature type="site" description="Could play a key role in the communication between the regulatory and the substrate sites" evidence="9">
    <location>
        <position position="69"/>
    </location>
</feature>
<keyword evidence="8 9" id="KW-0119">Carbohydrate metabolism</keyword>
<keyword evidence="2 9" id="KW-0321">Glycogen metabolism</keyword>